<dbReference type="PROSITE" id="PS51257">
    <property type="entry name" value="PROKAR_LIPOPROTEIN"/>
    <property type="match status" value="1"/>
</dbReference>
<protein>
    <recommendedName>
        <fullName evidence="4">Lipoprotein</fullName>
    </recommendedName>
</protein>
<dbReference type="AlphaFoldDB" id="A0A0D5ZJ57"/>
<dbReference type="KEGG" id="mgb:VO56_00495"/>
<evidence type="ECO:0000256" key="1">
    <source>
        <dbReference type="SAM" id="SignalP"/>
    </source>
</evidence>
<accession>A0A0D5ZJ57</accession>
<evidence type="ECO:0000313" key="2">
    <source>
        <dbReference type="EMBL" id="AKA49762.1"/>
    </source>
</evidence>
<evidence type="ECO:0008006" key="4">
    <source>
        <dbReference type="Google" id="ProtNLM"/>
    </source>
</evidence>
<keyword evidence="1" id="KW-0732">Signal</keyword>
<feature type="chain" id="PRO_5002300555" description="Lipoprotein" evidence="1">
    <location>
        <begin position="19"/>
        <end position="950"/>
    </location>
</feature>
<evidence type="ECO:0000313" key="3">
    <source>
        <dbReference type="Proteomes" id="UP000032722"/>
    </source>
</evidence>
<name>A0A0D5ZJ57_9BACT</name>
<dbReference type="EMBL" id="CP011021">
    <property type="protein sequence ID" value="AKA49762.1"/>
    <property type="molecule type" value="Genomic_DNA"/>
</dbReference>
<proteinExistence type="predicted"/>
<organism evidence="3">
    <name type="scientific">Mycoplasmopsis gallinacea</name>
    <dbReference type="NCBI Taxonomy" id="29556"/>
    <lineage>
        <taxon>Bacteria</taxon>
        <taxon>Bacillati</taxon>
        <taxon>Mycoplasmatota</taxon>
        <taxon>Mycoplasmoidales</taxon>
        <taxon>Metamycoplasmataceae</taxon>
        <taxon>Mycoplasmopsis</taxon>
    </lineage>
</organism>
<gene>
    <name evidence="2" type="ORF">VO56_00495</name>
</gene>
<dbReference type="NCBIfam" id="NF045850">
    <property type="entry name" value="ABC_Mplas_LP"/>
    <property type="match status" value="1"/>
</dbReference>
<dbReference type="Proteomes" id="UP000032722">
    <property type="component" value="Chromosome"/>
</dbReference>
<dbReference type="HOGENOM" id="CLU_309907_0_0_14"/>
<dbReference type="PATRIC" id="fig|29556.3.peg.98"/>
<feature type="signal peptide" evidence="1">
    <location>
        <begin position="1"/>
        <end position="18"/>
    </location>
</feature>
<sequence>MKKYKFLLSSAIIATSFASPLAVISCGDEQVAAKDTLVINYQGNIPFNPLFLDNSMESQSSVKSDDILATISSAKLFRNQTITSPIIDPNKNGEVVKKGTYKFALDLAESITVYDANGNSNTFNNDNVTESTFSSDFIYEQLSSEDPKSINSRFFKEKMQQAVKIEIKVRDNVYWSDNKGTKTKYKVVPEDFWFSWMRSYHIGHTNRENSYLDLFNNDVENLDEKQKQSKKAELAKELSSFLDQKAMSRIGVNDRFNNQLFTNENLFTSNKVSVKLFRETNEDLNPLNAIKDGKLVFQTDEEASKNNGDFLTFWNLVLKDSNLFSAAPSQYIQESSQKSKFNETIDYQYSLEENGEIKTLKAPIYGDKMVKKLGLYFYGVNGFEENLYASAYVPYQGSSKTNSLSFKKNPNYWDTKFVNSQKSLQTIKLNANVLDKSQKLNNFLNGENSILSSNDYSQNDLHKLNLSDLSKYNITYIQNINKNKSEGLTGTNITPAPNIITKDEVYSKDYENHAFNNVYAKLVYNATIDDIKRGFKKQTDDQTGYVFGSKSISSGLFETRSVSFRSLLNGAINWKWVAEKVNSDNSSQIIPWLTNAAPDALIGGNNQETSKVKSPRDAHKTINTLKVILANGKVKTLENNNSTKSYESANFELIKAEMKKLLDNFYNSLSADQRDQKVKWYIYNSRIITEKEREIYNQIINTIKSIDPRLEPVFVQLTTSEEITKALGKENGAGYNSIDQKIVYSYESGQSQYSFLDKITHGIGMSPFALWYKFSILNENDPLAVEFPGLYAFSKAMKEDFEAKKYRLAKIYDPSINGNYRDIVWDDLDKFNSFEEMQLYRNSVYDANLNGWTYTNKNGPAGIGYLIVDNKWLVHNINTSKEFAIRFLKSHTNETVVQLLQDLNIWRSFGIDIFKFIKTSSYLITHKDLDLVIPLDNVIYVQDYKVKSQK</sequence>
<reference evidence="2 3" key="1">
    <citation type="journal article" date="2015" name="Genome Announc.">
        <title>Complete Genome Sequence of Mycoplasma meleagridis, a Possible Emerging Pathogen in Chickens.</title>
        <authorList>
            <person name="Abolnik C."/>
        </authorList>
    </citation>
    <scope>NUCLEOTIDE SEQUENCE [LARGE SCALE GENOMIC DNA]</scope>
    <source>
        <strain evidence="2 3">B2096 8B</strain>
    </source>
</reference>